<organism evidence="2 3">
    <name type="scientific">Pleuronectes platessa</name>
    <name type="common">European plaice</name>
    <dbReference type="NCBI Taxonomy" id="8262"/>
    <lineage>
        <taxon>Eukaryota</taxon>
        <taxon>Metazoa</taxon>
        <taxon>Chordata</taxon>
        <taxon>Craniata</taxon>
        <taxon>Vertebrata</taxon>
        <taxon>Euteleostomi</taxon>
        <taxon>Actinopterygii</taxon>
        <taxon>Neopterygii</taxon>
        <taxon>Teleostei</taxon>
        <taxon>Neoteleostei</taxon>
        <taxon>Acanthomorphata</taxon>
        <taxon>Carangaria</taxon>
        <taxon>Pleuronectiformes</taxon>
        <taxon>Pleuronectoidei</taxon>
        <taxon>Pleuronectidae</taxon>
        <taxon>Pleuronectes</taxon>
    </lineage>
</organism>
<dbReference type="AlphaFoldDB" id="A0A9N7VKP1"/>
<dbReference type="EMBL" id="CADEAL010004141">
    <property type="protein sequence ID" value="CAB1452748.1"/>
    <property type="molecule type" value="Genomic_DNA"/>
</dbReference>
<dbReference type="Proteomes" id="UP001153269">
    <property type="component" value="Unassembled WGS sequence"/>
</dbReference>
<keyword evidence="1" id="KW-0472">Membrane</keyword>
<reference evidence="2" key="1">
    <citation type="submission" date="2020-03" db="EMBL/GenBank/DDBJ databases">
        <authorList>
            <person name="Weist P."/>
        </authorList>
    </citation>
    <scope>NUCLEOTIDE SEQUENCE</scope>
</reference>
<name>A0A9N7VKP1_PLEPL</name>
<gene>
    <name evidence="2" type="ORF">PLEPLA_LOCUS40498</name>
</gene>
<keyword evidence="1" id="KW-1133">Transmembrane helix</keyword>
<evidence type="ECO:0000313" key="3">
    <source>
        <dbReference type="Proteomes" id="UP001153269"/>
    </source>
</evidence>
<comment type="caution">
    <text evidence="2">The sequence shown here is derived from an EMBL/GenBank/DDBJ whole genome shotgun (WGS) entry which is preliminary data.</text>
</comment>
<feature type="transmembrane region" description="Helical" evidence="1">
    <location>
        <begin position="41"/>
        <end position="64"/>
    </location>
</feature>
<proteinExistence type="predicted"/>
<evidence type="ECO:0000313" key="2">
    <source>
        <dbReference type="EMBL" id="CAB1452748.1"/>
    </source>
</evidence>
<keyword evidence="3" id="KW-1185">Reference proteome</keyword>
<accession>A0A9N7VKP1</accession>
<sequence length="192" mass="21665">MDRHQTGQRDQLVEVKTGGLEVLHQPGTSSANRHACFKGRVTLAIVMGLVLVSLVAVVLLQYFILRPSCNQAAPPLSQAPVTCPLTKRDGQGTYDIFTANKAGNYLIYGWVKPQSITDDKIVLMQKEPIDEGGKQRGINEQSGNKTEIFFFNTVRLGKNWRIILKFMFDYTDSLFHVVNCDQAEIRWCQYVK</sequence>
<keyword evidence="1" id="KW-0812">Transmembrane</keyword>
<evidence type="ECO:0000256" key="1">
    <source>
        <dbReference type="SAM" id="Phobius"/>
    </source>
</evidence>
<protein>
    <submittedName>
        <fullName evidence="2">Uncharacterized protein</fullName>
    </submittedName>
</protein>